<proteinExistence type="predicted"/>
<reference evidence="2" key="1">
    <citation type="submission" date="2018-11" db="EMBL/GenBank/DDBJ databases">
        <authorList>
            <person name="Alioto T."/>
            <person name="Alioto T."/>
        </authorList>
    </citation>
    <scope>NUCLEOTIDE SEQUENCE</scope>
</reference>
<accession>A0A8B6DDC5</accession>
<gene>
    <name evidence="2" type="ORF">MGAL_10B092245A</name>
</gene>
<evidence type="ECO:0000313" key="2">
    <source>
        <dbReference type="EMBL" id="VDI17025.1"/>
    </source>
</evidence>
<evidence type="ECO:0000313" key="3">
    <source>
        <dbReference type="Proteomes" id="UP000596742"/>
    </source>
</evidence>
<comment type="caution">
    <text evidence="2">The sequence shown here is derived from an EMBL/GenBank/DDBJ whole genome shotgun (WGS) entry which is preliminary data.</text>
</comment>
<keyword evidence="3" id="KW-1185">Reference proteome</keyword>
<feature type="coiled-coil region" evidence="1">
    <location>
        <begin position="42"/>
        <end position="69"/>
    </location>
</feature>
<dbReference type="EMBL" id="UYJE01003161">
    <property type="protein sequence ID" value="VDI17025.1"/>
    <property type="molecule type" value="Genomic_DNA"/>
</dbReference>
<sequence length="102" mass="11473">GLPSRSKKQSGRASSVNVASSIRDSAVFGEMDEDDLPQNMNLDELVTTLEIQKDEIDSLKGTLKNTLKAKEEDLRMYSQMMEETKTVFLQALKQFKENDQGT</sequence>
<protein>
    <submittedName>
        <fullName evidence="2">Uncharacterized protein</fullName>
    </submittedName>
</protein>
<keyword evidence="1" id="KW-0175">Coiled coil</keyword>
<evidence type="ECO:0000256" key="1">
    <source>
        <dbReference type="SAM" id="Coils"/>
    </source>
</evidence>
<feature type="non-terminal residue" evidence="2">
    <location>
        <position position="1"/>
    </location>
</feature>
<dbReference type="AlphaFoldDB" id="A0A8B6DDC5"/>
<dbReference type="Proteomes" id="UP000596742">
    <property type="component" value="Unassembled WGS sequence"/>
</dbReference>
<name>A0A8B6DDC5_MYTGA</name>
<dbReference type="OrthoDB" id="10258312at2759"/>
<organism evidence="2 3">
    <name type="scientific">Mytilus galloprovincialis</name>
    <name type="common">Mediterranean mussel</name>
    <dbReference type="NCBI Taxonomy" id="29158"/>
    <lineage>
        <taxon>Eukaryota</taxon>
        <taxon>Metazoa</taxon>
        <taxon>Spiralia</taxon>
        <taxon>Lophotrochozoa</taxon>
        <taxon>Mollusca</taxon>
        <taxon>Bivalvia</taxon>
        <taxon>Autobranchia</taxon>
        <taxon>Pteriomorphia</taxon>
        <taxon>Mytilida</taxon>
        <taxon>Mytiloidea</taxon>
        <taxon>Mytilidae</taxon>
        <taxon>Mytilinae</taxon>
        <taxon>Mytilus</taxon>
    </lineage>
</organism>